<protein>
    <submittedName>
        <fullName evidence="2">Phosphoribosyltransferase</fullName>
    </submittedName>
</protein>
<keyword evidence="2" id="KW-0328">Glycosyltransferase</keyword>
<dbReference type="KEGG" id="cfus:CYFUS_009094"/>
<dbReference type="RefSeq" id="WP_095991003.1">
    <property type="nucleotide sequence ID" value="NZ_CP022098.1"/>
</dbReference>
<gene>
    <name evidence="2" type="ORF">CYFUS_009094</name>
</gene>
<dbReference type="AlphaFoldDB" id="A0A250JI93"/>
<sequence>MERFQDRFEAGRVLGEHLGVYAGRSNTLVLALPRGGVPVGFEVARALGASLDVFVVRKLGVPGHEEFAMGAIATGGVRVLNEDTVRRLGISDEDVARTIEREERELVRRERLFRGVRPPPRIQGRTVILVDDGLATGSTMRAAVLALREQEPACLVVGVPVGAPKTCAAFQNEADEVVCVLSPERFHAVGYFYEDFAQTSDEEVHELLARAEQGAGLGLEAP</sequence>
<evidence type="ECO:0000313" key="2">
    <source>
        <dbReference type="EMBL" id="ATB43614.1"/>
    </source>
</evidence>
<organism evidence="2 3">
    <name type="scientific">Cystobacter fuscus</name>
    <dbReference type="NCBI Taxonomy" id="43"/>
    <lineage>
        <taxon>Bacteria</taxon>
        <taxon>Pseudomonadati</taxon>
        <taxon>Myxococcota</taxon>
        <taxon>Myxococcia</taxon>
        <taxon>Myxococcales</taxon>
        <taxon>Cystobacterineae</taxon>
        <taxon>Archangiaceae</taxon>
        <taxon>Cystobacter</taxon>
    </lineage>
</organism>
<dbReference type="SUPFAM" id="SSF53271">
    <property type="entry name" value="PRTase-like"/>
    <property type="match status" value="1"/>
</dbReference>
<dbReference type="Gene3D" id="3.30.1310.20">
    <property type="entry name" value="PRTase-like"/>
    <property type="match status" value="1"/>
</dbReference>
<feature type="domain" description="Phosphoribosyltransferase" evidence="1">
    <location>
        <begin position="22"/>
        <end position="169"/>
    </location>
</feature>
<dbReference type="Proteomes" id="UP000217257">
    <property type="component" value="Chromosome"/>
</dbReference>
<dbReference type="InterPro" id="IPR000836">
    <property type="entry name" value="PRTase_dom"/>
</dbReference>
<dbReference type="CDD" id="cd06223">
    <property type="entry name" value="PRTases_typeI"/>
    <property type="match status" value="1"/>
</dbReference>
<dbReference type="EMBL" id="CP022098">
    <property type="protein sequence ID" value="ATB43614.1"/>
    <property type="molecule type" value="Genomic_DNA"/>
</dbReference>
<proteinExistence type="predicted"/>
<dbReference type="Pfam" id="PF00156">
    <property type="entry name" value="Pribosyltran"/>
    <property type="match status" value="1"/>
</dbReference>
<name>A0A250JI93_9BACT</name>
<dbReference type="Gene3D" id="3.40.50.2020">
    <property type="match status" value="1"/>
</dbReference>
<dbReference type="InterPro" id="IPR029057">
    <property type="entry name" value="PRTase-like"/>
</dbReference>
<dbReference type="GO" id="GO:0016757">
    <property type="term" value="F:glycosyltransferase activity"/>
    <property type="evidence" value="ECO:0007669"/>
    <property type="project" value="UniProtKB-KW"/>
</dbReference>
<keyword evidence="2" id="KW-0808">Transferase</keyword>
<evidence type="ECO:0000259" key="1">
    <source>
        <dbReference type="Pfam" id="PF00156"/>
    </source>
</evidence>
<accession>A0A250JI93</accession>
<evidence type="ECO:0000313" key="3">
    <source>
        <dbReference type="Proteomes" id="UP000217257"/>
    </source>
</evidence>
<reference evidence="2 3" key="1">
    <citation type="submission" date="2017-06" db="EMBL/GenBank/DDBJ databases">
        <title>Sequencing and comparative analysis of myxobacterial genomes.</title>
        <authorList>
            <person name="Rupp O."/>
            <person name="Goesmann A."/>
            <person name="Sogaard-Andersen L."/>
        </authorList>
    </citation>
    <scope>NUCLEOTIDE SEQUENCE [LARGE SCALE GENOMIC DNA]</scope>
    <source>
        <strain evidence="2 3">DSM 52655</strain>
    </source>
</reference>